<feature type="compositionally biased region" description="Basic residues" evidence="3">
    <location>
        <begin position="208"/>
        <end position="229"/>
    </location>
</feature>
<dbReference type="Proteomes" id="UP001279734">
    <property type="component" value="Unassembled WGS sequence"/>
</dbReference>
<reference evidence="5" key="1">
    <citation type="submission" date="2023-05" db="EMBL/GenBank/DDBJ databases">
        <title>Nepenthes gracilis genome sequencing.</title>
        <authorList>
            <person name="Fukushima K."/>
        </authorList>
    </citation>
    <scope>NUCLEOTIDE SEQUENCE</scope>
    <source>
        <strain evidence="5">SING2019-196</strain>
    </source>
</reference>
<dbReference type="PROSITE" id="PS50235">
    <property type="entry name" value="USP_3"/>
    <property type="match status" value="1"/>
</dbReference>
<dbReference type="GO" id="GO:0005829">
    <property type="term" value="C:cytosol"/>
    <property type="evidence" value="ECO:0007669"/>
    <property type="project" value="TreeGrafter"/>
</dbReference>
<dbReference type="InterPro" id="IPR050164">
    <property type="entry name" value="Peptidase_C19"/>
</dbReference>
<dbReference type="EMBL" id="BSYO01000021">
    <property type="protein sequence ID" value="GMH20290.1"/>
    <property type="molecule type" value="Genomic_DNA"/>
</dbReference>
<dbReference type="InterPro" id="IPR038765">
    <property type="entry name" value="Papain-like_cys_pep_sf"/>
</dbReference>
<keyword evidence="2" id="KW-0645">Protease</keyword>
<dbReference type="InterPro" id="IPR001394">
    <property type="entry name" value="Peptidase_C19_UCH"/>
</dbReference>
<dbReference type="GO" id="GO:0005634">
    <property type="term" value="C:nucleus"/>
    <property type="evidence" value="ECO:0007669"/>
    <property type="project" value="TreeGrafter"/>
</dbReference>
<dbReference type="GO" id="GO:0006508">
    <property type="term" value="P:proteolysis"/>
    <property type="evidence" value="ECO:0007669"/>
    <property type="project" value="UniProtKB-KW"/>
</dbReference>
<dbReference type="GO" id="GO:0004843">
    <property type="term" value="F:cysteine-type deubiquitinase activity"/>
    <property type="evidence" value="ECO:0007669"/>
    <property type="project" value="UniProtKB-UniRule"/>
</dbReference>
<dbReference type="GO" id="GO:0016579">
    <property type="term" value="P:protein deubiquitination"/>
    <property type="evidence" value="ECO:0007669"/>
    <property type="project" value="InterPro"/>
</dbReference>
<dbReference type="PANTHER" id="PTHR24006:SF781">
    <property type="entry name" value="LD34905P"/>
    <property type="match status" value="1"/>
</dbReference>
<dbReference type="InterPro" id="IPR028889">
    <property type="entry name" value="USP"/>
</dbReference>
<dbReference type="SUPFAM" id="SSF54001">
    <property type="entry name" value="Cysteine proteinases"/>
    <property type="match status" value="1"/>
</dbReference>
<gene>
    <name evidence="5" type="ORF">Nepgr_022131</name>
</gene>
<keyword evidence="2" id="KW-0833">Ubl conjugation pathway</keyword>
<dbReference type="EC" id="3.4.19.12" evidence="2"/>
<dbReference type="PROSITE" id="PS00972">
    <property type="entry name" value="USP_1"/>
    <property type="match status" value="1"/>
</dbReference>
<comment type="catalytic activity">
    <reaction evidence="2">
        <text>Thiol-dependent hydrolysis of ester, thioester, amide, peptide and isopeptide bonds formed by the C-terminal Gly of ubiquitin (a 76-residue protein attached to proteins as an intracellular targeting signal).</text>
        <dbReference type="EC" id="3.4.19.12"/>
    </reaction>
</comment>
<keyword evidence="2" id="KW-0788">Thiol protease</keyword>
<evidence type="ECO:0000313" key="6">
    <source>
        <dbReference type="Proteomes" id="UP001279734"/>
    </source>
</evidence>
<sequence length="803" mass="88046">MKIKKQSSEGTSVDVEDVWFGSGGAINGIKSESNVTNGVQAREFYAVKGLINLGNTCFFNAVLQNLLAMDRLQEYLLKLDGFIGPLTNALKKLFVETNPDTRVGNVVNPKSLFECVCAKAPQFRGYQQQDSHELLRCLLDGMSTEELSLKGLDYSLENGRSPLVSVTFVDAIFGGQLSSTICCVECGNSSVVYEPFLDLSLPVPTKKPPSKKAHRNRKTKMPTKRVGRTHPKESMEGDSVPLDASNSSTSNESSHKLLGPCELSSEKNGDQVGGSSSVDPVPPGNMVDADGPMPQSYDVSTAEHATQIAVSSDDFTWLDFLEPVSVLNDINPTCPCTLVDGGGTMLHNYDVSTAENATKKAVSLDDSTRLDYLVPTNVSDNIQYAEIKGNCQNNTALQDTATSSSMVHMHDGYPDFKSSSGNSWEDELPLQVQESDVLLLPYKEENVTDEEMTKDAVSSSLAFGGGENLLDFDGFGALFDEPEDAAGPRMKPLSGRDDFQATEDLENGFLAGNISESDQDEVDNTDSTVSIESCLAHFTKPELLSDEHAWHCDNCLKILLQKRGKSLKNKLKVTSIIPTDVQNDESSVSELNDVPNPTNLREEEENGVLKDAYSDTSGASCCIETSDQTSLNAGAVDSCRVFANYVANQGSEKVSESARECESGECEKEEMDSKNLKVMRDATKRILISRTPHTLTIHLKRFSQDARGRLSKLSGHISFKEMIDLGPFMNPRRIERGDYIYQLIGVVEHSGTMRGGHYVAYVRGGDRSRGKPTWYHASDTYVRVTSLEDVLRSEAYILFYEKT</sequence>
<evidence type="ECO:0000256" key="3">
    <source>
        <dbReference type="SAM" id="MobiDB-lite"/>
    </source>
</evidence>
<dbReference type="AlphaFoldDB" id="A0AAD3T017"/>
<evidence type="ECO:0000313" key="5">
    <source>
        <dbReference type="EMBL" id="GMH20290.1"/>
    </source>
</evidence>
<evidence type="ECO:0000256" key="2">
    <source>
        <dbReference type="RuleBase" id="RU366025"/>
    </source>
</evidence>
<dbReference type="PANTHER" id="PTHR24006">
    <property type="entry name" value="UBIQUITIN CARBOXYL-TERMINAL HYDROLASE"/>
    <property type="match status" value="1"/>
</dbReference>
<keyword evidence="6" id="KW-1185">Reference proteome</keyword>
<protein>
    <recommendedName>
        <fullName evidence="2">Ubiquitin carboxyl-terminal hydrolase</fullName>
        <ecNumber evidence="2">3.4.19.12</ecNumber>
    </recommendedName>
</protein>
<evidence type="ECO:0000259" key="4">
    <source>
        <dbReference type="PROSITE" id="PS50235"/>
    </source>
</evidence>
<feature type="compositionally biased region" description="Polar residues" evidence="3">
    <location>
        <begin position="584"/>
        <end position="599"/>
    </location>
</feature>
<name>A0AAD3T017_NEPGR</name>
<feature type="region of interest" description="Disordered" evidence="3">
    <location>
        <begin position="584"/>
        <end position="605"/>
    </location>
</feature>
<feature type="domain" description="USP" evidence="4">
    <location>
        <begin position="48"/>
        <end position="803"/>
    </location>
</feature>
<comment type="similarity">
    <text evidence="1 2">Belongs to the peptidase C19 family.</text>
</comment>
<feature type="region of interest" description="Disordered" evidence="3">
    <location>
        <begin position="202"/>
        <end position="300"/>
    </location>
</feature>
<dbReference type="Pfam" id="PF00443">
    <property type="entry name" value="UCH"/>
    <property type="match status" value="1"/>
</dbReference>
<proteinExistence type="inferred from homology"/>
<comment type="caution">
    <text evidence="5">The sequence shown here is derived from an EMBL/GenBank/DDBJ whole genome shotgun (WGS) entry which is preliminary data.</text>
</comment>
<dbReference type="InterPro" id="IPR018200">
    <property type="entry name" value="USP_CS"/>
</dbReference>
<keyword evidence="2" id="KW-0378">Hydrolase</keyword>
<comment type="function">
    <text evidence="2">Recognizes and hydrolyzes the peptide bond at the C-terminal Gly of ubiquitin. Involved in the processing of poly-ubiquitin precursors as well as that of ubiquitinated proteins.</text>
</comment>
<organism evidence="5 6">
    <name type="scientific">Nepenthes gracilis</name>
    <name type="common">Slender pitcher plant</name>
    <dbReference type="NCBI Taxonomy" id="150966"/>
    <lineage>
        <taxon>Eukaryota</taxon>
        <taxon>Viridiplantae</taxon>
        <taxon>Streptophyta</taxon>
        <taxon>Embryophyta</taxon>
        <taxon>Tracheophyta</taxon>
        <taxon>Spermatophyta</taxon>
        <taxon>Magnoliopsida</taxon>
        <taxon>eudicotyledons</taxon>
        <taxon>Gunneridae</taxon>
        <taxon>Pentapetalae</taxon>
        <taxon>Caryophyllales</taxon>
        <taxon>Nepenthaceae</taxon>
        <taxon>Nepenthes</taxon>
    </lineage>
</organism>
<dbReference type="PROSITE" id="PS00973">
    <property type="entry name" value="USP_2"/>
    <property type="match status" value="1"/>
</dbReference>
<dbReference type="Gene3D" id="3.90.70.10">
    <property type="entry name" value="Cysteine proteinases"/>
    <property type="match status" value="2"/>
</dbReference>
<evidence type="ECO:0000256" key="1">
    <source>
        <dbReference type="ARBA" id="ARBA00009085"/>
    </source>
</evidence>
<accession>A0AAD3T017</accession>